<feature type="chain" id="PRO_5001583809" evidence="1">
    <location>
        <begin position="22"/>
        <end position="193"/>
    </location>
</feature>
<feature type="domain" description="Transglycosylase SLT" evidence="2">
    <location>
        <begin position="9"/>
        <end position="192"/>
    </location>
</feature>
<protein>
    <submittedName>
        <fullName evidence="3">Lytic transglycosylase-like protein</fullName>
    </submittedName>
</protein>
<evidence type="ECO:0000259" key="2">
    <source>
        <dbReference type="Pfam" id="PF19489"/>
    </source>
</evidence>
<dbReference type="Gene3D" id="1.10.530.10">
    <property type="match status" value="1"/>
</dbReference>
<dbReference type="Pfam" id="PF19489">
    <property type="entry name" value="SLT_4"/>
    <property type="match status" value="1"/>
</dbReference>
<sequence>MRTRIVLTAVGLALLAGCATAPKQTRNICAVFDQREGLFSSWQRAAERTEKKYGVPVPILMATMYTESGFQPYARPPRTKLFGFIPWTRPSTAYGYSQALDGTWDHYQSQTGNWAARRTNFTDAIDFIGWYHYQNSVETGIPLNDAYNLYLAYYSGPTGYKRGDWRSNGQLQQTAQKFARMAGTYQQQLRGCD</sequence>
<dbReference type="RefSeq" id="WP_038686757.1">
    <property type="nucleotide sequence ID" value="NZ_CP006986.1"/>
</dbReference>
<dbReference type="Proteomes" id="UP000027180">
    <property type="component" value="Chromosome"/>
</dbReference>
<evidence type="ECO:0000256" key="1">
    <source>
        <dbReference type="SAM" id="SignalP"/>
    </source>
</evidence>
<proteinExistence type="predicted"/>
<dbReference type="InterPro" id="IPR023346">
    <property type="entry name" value="Lysozyme-like_dom_sf"/>
</dbReference>
<dbReference type="HOGENOM" id="CLU_094963_0_0_5"/>
<dbReference type="InterPro" id="IPR045795">
    <property type="entry name" value="SLT_4"/>
</dbReference>
<dbReference type="PROSITE" id="PS51257">
    <property type="entry name" value="PROKAR_LIPOPROTEIN"/>
    <property type="match status" value="1"/>
</dbReference>
<dbReference type="KEGG" id="rei:IE4771_CH00618"/>
<evidence type="ECO:0000313" key="4">
    <source>
        <dbReference type="Proteomes" id="UP000027180"/>
    </source>
</evidence>
<reference evidence="3 4" key="1">
    <citation type="submission" date="2013-12" db="EMBL/GenBank/DDBJ databases">
        <title>Complete genome sequence of Rhizobium etli bv. mimosae IE4771.</title>
        <authorList>
            <person name="Bustos P."/>
            <person name="Santamaria R.I."/>
            <person name="Lozano L."/>
            <person name="Ormeno-Orrillo E."/>
            <person name="Rogel M.A."/>
            <person name="Romero D."/>
            <person name="Cevallos M.A."/>
            <person name="Martinez-Romero E."/>
            <person name="Gonzalez V."/>
        </authorList>
    </citation>
    <scope>NUCLEOTIDE SEQUENCE [LARGE SCALE GENOMIC DNA]</scope>
    <source>
        <strain evidence="3 4">IE4771</strain>
    </source>
</reference>
<evidence type="ECO:0000313" key="3">
    <source>
        <dbReference type="EMBL" id="AIC25776.1"/>
    </source>
</evidence>
<dbReference type="SUPFAM" id="SSF53955">
    <property type="entry name" value="Lysozyme-like"/>
    <property type="match status" value="1"/>
</dbReference>
<gene>
    <name evidence="3" type="ORF">IE4771_CH00618</name>
</gene>
<dbReference type="CDD" id="cd00442">
    <property type="entry name" value="Lyz-like"/>
    <property type="match status" value="1"/>
</dbReference>
<organism evidence="3 4">
    <name type="scientific">Rhizobium etli bv. mimosae str. IE4771</name>
    <dbReference type="NCBI Taxonomy" id="1432050"/>
    <lineage>
        <taxon>Bacteria</taxon>
        <taxon>Pseudomonadati</taxon>
        <taxon>Pseudomonadota</taxon>
        <taxon>Alphaproteobacteria</taxon>
        <taxon>Hyphomicrobiales</taxon>
        <taxon>Rhizobiaceae</taxon>
        <taxon>Rhizobium/Agrobacterium group</taxon>
        <taxon>Rhizobium</taxon>
    </lineage>
</organism>
<dbReference type="AlphaFoldDB" id="A0A060I2R6"/>
<name>A0A060I2R6_RHIET</name>
<dbReference type="EMBL" id="CP006986">
    <property type="protein sequence ID" value="AIC25776.1"/>
    <property type="molecule type" value="Genomic_DNA"/>
</dbReference>
<keyword evidence="1" id="KW-0732">Signal</keyword>
<dbReference type="OrthoDB" id="9789144at2"/>
<feature type="signal peptide" evidence="1">
    <location>
        <begin position="1"/>
        <end position="21"/>
    </location>
</feature>
<accession>A0A060I2R6</accession>